<keyword evidence="6" id="KW-0812">Transmembrane</keyword>
<dbReference type="Proteomes" id="UP000184603">
    <property type="component" value="Unassembled WGS sequence"/>
</dbReference>
<dbReference type="EMBL" id="FRFE01000010">
    <property type="protein sequence ID" value="SHO48465.1"/>
    <property type="molecule type" value="Genomic_DNA"/>
</dbReference>
<feature type="transmembrane region" description="Helical" evidence="6">
    <location>
        <begin position="20"/>
        <end position="41"/>
    </location>
</feature>
<evidence type="ECO:0000256" key="4">
    <source>
        <dbReference type="ARBA" id="ARBA00023172"/>
    </source>
</evidence>
<comment type="similarity">
    <text evidence="2">Belongs to the RmuC family.</text>
</comment>
<evidence type="ECO:0000256" key="6">
    <source>
        <dbReference type="SAM" id="Phobius"/>
    </source>
</evidence>
<accession>A0A1M7Y732</accession>
<evidence type="ECO:0000256" key="5">
    <source>
        <dbReference type="SAM" id="Coils"/>
    </source>
</evidence>
<feature type="coiled-coil region" evidence="5">
    <location>
        <begin position="40"/>
        <end position="113"/>
    </location>
</feature>
<keyword evidence="3 5" id="KW-0175">Coiled coil</keyword>
<dbReference type="OrthoDB" id="9765111at2"/>
<keyword evidence="6" id="KW-0472">Membrane</keyword>
<reference evidence="7 8" key="1">
    <citation type="submission" date="2016-12" db="EMBL/GenBank/DDBJ databases">
        <authorList>
            <person name="Song W.-J."/>
            <person name="Kurnit D.M."/>
        </authorList>
    </citation>
    <scope>NUCLEOTIDE SEQUENCE [LARGE SCALE GENOMIC DNA]</scope>
    <source>
        <strain evidence="7 8">DSM 18488</strain>
    </source>
</reference>
<sequence length="448" mass="51449">MNTFIPHLRNFFEQLVQTVLTGNGPVIILAIFGCLLVLVIFSIRRRAKELHHDLEKAENELADAKKELTEIREDITRHKIREARLVTLIRTERRNSAEKLALLETAREELRLQFGSLAQEIFEDKSATFSNQSKERLEAMLKPFHLQLDALQNEIRDTFLNDTRERASLKKELHQLQEMNKQMGEEAVNLTRALKGDKKLQGNWGELVLERVLEQSGLRRGSEYETQLGYRDGDNRLFKPDVIIHLPEGKDIIIDSKVSLSAWERYCTADDDRLQAQALNDLITAVRNHIQSLGAKKYEELKGIQTLDFVMMFMPIEAAFTAAIGNDENLLTEAFSQKIIIVTPTTLLATLRTVESIWRYEHQSRNSLEIARRAGALYDKFRGFVEDMDKIGKQLETCRQTYDGAMNKLTQGRGNLISQAQQLTELGVQVKKELPRTVTEQTESELRN</sequence>
<feature type="coiled-coil region" evidence="5">
    <location>
        <begin position="166"/>
        <end position="193"/>
    </location>
</feature>
<keyword evidence="6" id="KW-1133">Transmembrane helix</keyword>
<dbReference type="Pfam" id="PF02646">
    <property type="entry name" value="RmuC"/>
    <property type="match status" value="1"/>
</dbReference>
<comment type="function">
    <text evidence="1">Involved in DNA recombination.</text>
</comment>
<organism evidence="7 8">
    <name type="scientific">Desulfopila aestuarii DSM 18488</name>
    <dbReference type="NCBI Taxonomy" id="1121416"/>
    <lineage>
        <taxon>Bacteria</taxon>
        <taxon>Pseudomonadati</taxon>
        <taxon>Thermodesulfobacteriota</taxon>
        <taxon>Desulfobulbia</taxon>
        <taxon>Desulfobulbales</taxon>
        <taxon>Desulfocapsaceae</taxon>
        <taxon>Desulfopila</taxon>
    </lineage>
</organism>
<name>A0A1M7Y732_9BACT</name>
<evidence type="ECO:0000256" key="2">
    <source>
        <dbReference type="ARBA" id="ARBA00009840"/>
    </source>
</evidence>
<gene>
    <name evidence="7" type="ORF">SAMN02745220_02314</name>
</gene>
<proteinExistence type="inferred from homology"/>
<evidence type="ECO:0000313" key="7">
    <source>
        <dbReference type="EMBL" id="SHO48465.1"/>
    </source>
</evidence>
<dbReference type="RefSeq" id="WP_084553907.1">
    <property type="nucleotide sequence ID" value="NZ_FRFE01000010.1"/>
</dbReference>
<evidence type="ECO:0000313" key="8">
    <source>
        <dbReference type="Proteomes" id="UP000184603"/>
    </source>
</evidence>
<dbReference type="GO" id="GO:0006310">
    <property type="term" value="P:DNA recombination"/>
    <property type="evidence" value="ECO:0007669"/>
    <property type="project" value="UniProtKB-KW"/>
</dbReference>
<keyword evidence="8" id="KW-1185">Reference proteome</keyword>
<keyword evidence="4" id="KW-0233">DNA recombination</keyword>
<dbReference type="PANTHER" id="PTHR30563">
    <property type="entry name" value="DNA RECOMBINATION PROTEIN RMUC"/>
    <property type="match status" value="1"/>
</dbReference>
<dbReference type="InterPro" id="IPR003798">
    <property type="entry name" value="DNA_recombination_RmuC"/>
</dbReference>
<evidence type="ECO:0000256" key="1">
    <source>
        <dbReference type="ARBA" id="ARBA00003416"/>
    </source>
</evidence>
<evidence type="ECO:0000256" key="3">
    <source>
        <dbReference type="ARBA" id="ARBA00023054"/>
    </source>
</evidence>
<dbReference type="PANTHER" id="PTHR30563:SF0">
    <property type="entry name" value="DNA RECOMBINATION PROTEIN RMUC"/>
    <property type="match status" value="1"/>
</dbReference>
<dbReference type="AlphaFoldDB" id="A0A1M7Y732"/>
<dbReference type="STRING" id="1121416.SAMN02745220_02314"/>
<protein>
    <submittedName>
        <fullName evidence="7">DNA recombination protein RmuC</fullName>
    </submittedName>
</protein>